<dbReference type="PANTHER" id="PTHR36039:SF2">
    <property type="entry name" value="RNA LIGASE_CYCLIC NUCLEOTIDE PHOSPHODIESTERASE FAMILY PROTEIN"/>
    <property type="match status" value="1"/>
</dbReference>
<protein>
    <submittedName>
        <fullName evidence="1">2'-5' RNA ligase superfamily protein</fullName>
    </submittedName>
</protein>
<sequence>MADALQLFFDDRADAEVRARWELLDDAGVPSLATRTHRRHRPHLSLALGLAIPARARADLRRDLTLLSLPDLWLYTLGTFPDGQHTLFLGAVADTELLAVHSAVHDVLAGRVRGPAGQYLPGAWVPHCTLAQDLAVAQVAAGFAALLPVRPVRAAITGVGVTDTRTGDVDLLLTR</sequence>
<dbReference type="SUPFAM" id="SSF55144">
    <property type="entry name" value="LigT-like"/>
    <property type="match status" value="1"/>
</dbReference>
<proteinExistence type="predicted"/>
<accession>A0A1M4W1P1</accession>
<dbReference type="Proteomes" id="UP000184501">
    <property type="component" value="Unassembled WGS sequence"/>
</dbReference>
<dbReference type="AlphaFoldDB" id="A0A1M4W1P1"/>
<dbReference type="RefSeq" id="WP_073480296.1">
    <property type="nucleotide sequence ID" value="NZ_FQVN01000001.1"/>
</dbReference>
<dbReference type="PANTHER" id="PTHR36039">
    <property type="match status" value="1"/>
</dbReference>
<dbReference type="OrthoDB" id="3397424at2"/>
<dbReference type="InterPro" id="IPR009097">
    <property type="entry name" value="Cyclic_Pdiesterase"/>
</dbReference>
<dbReference type="EMBL" id="FQVN01000001">
    <property type="protein sequence ID" value="SHE75126.1"/>
    <property type="molecule type" value="Genomic_DNA"/>
</dbReference>
<dbReference type="GO" id="GO:0016874">
    <property type="term" value="F:ligase activity"/>
    <property type="evidence" value="ECO:0007669"/>
    <property type="project" value="UniProtKB-KW"/>
</dbReference>
<keyword evidence="1" id="KW-0436">Ligase</keyword>
<dbReference type="Gene3D" id="3.90.1140.10">
    <property type="entry name" value="Cyclic phosphodiesterase"/>
    <property type="match status" value="1"/>
</dbReference>
<dbReference type="Pfam" id="PF13563">
    <property type="entry name" value="2_5_RNA_ligase2"/>
    <property type="match status" value="1"/>
</dbReference>
<dbReference type="STRING" id="2017.SAMN05444320_101969"/>
<name>A0A1M4W1P1_STRHI</name>
<organism evidence="1 2">
    <name type="scientific">Streptoalloteichus hindustanus</name>
    <dbReference type="NCBI Taxonomy" id="2017"/>
    <lineage>
        <taxon>Bacteria</taxon>
        <taxon>Bacillati</taxon>
        <taxon>Actinomycetota</taxon>
        <taxon>Actinomycetes</taxon>
        <taxon>Pseudonocardiales</taxon>
        <taxon>Pseudonocardiaceae</taxon>
        <taxon>Streptoalloteichus</taxon>
    </lineage>
</organism>
<gene>
    <name evidence="1" type="ORF">SAMN05444320_101969</name>
</gene>
<evidence type="ECO:0000313" key="1">
    <source>
        <dbReference type="EMBL" id="SHE75126.1"/>
    </source>
</evidence>
<evidence type="ECO:0000313" key="2">
    <source>
        <dbReference type="Proteomes" id="UP000184501"/>
    </source>
</evidence>
<reference evidence="1 2" key="1">
    <citation type="submission" date="2016-11" db="EMBL/GenBank/DDBJ databases">
        <authorList>
            <person name="Jaros S."/>
            <person name="Januszkiewicz K."/>
            <person name="Wedrychowicz H."/>
        </authorList>
    </citation>
    <scope>NUCLEOTIDE SEQUENCE [LARGE SCALE GENOMIC DNA]</scope>
    <source>
        <strain evidence="1 2">DSM 44523</strain>
    </source>
</reference>
<keyword evidence="2" id="KW-1185">Reference proteome</keyword>